<feature type="transmembrane region" description="Helical" evidence="1">
    <location>
        <begin position="233"/>
        <end position="256"/>
    </location>
</feature>
<gene>
    <name evidence="2" type="ORF">B0T18DRAFT_317596</name>
</gene>
<dbReference type="Proteomes" id="UP001172155">
    <property type="component" value="Unassembled WGS sequence"/>
</dbReference>
<proteinExistence type="predicted"/>
<evidence type="ECO:0000313" key="3">
    <source>
        <dbReference type="Proteomes" id="UP001172155"/>
    </source>
</evidence>
<keyword evidence="3" id="KW-1185">Reference proteome</keyword>
<evidence type="ECO:0000313" key="2">
    <source>
        <dbReference type="EMBL" id="KAK0751209.1"/>
    </source>
</evidence>
<dbReference type="AlphaFoldDB" id="A0AA40F510"/>
<keyword evidence="1" id="KW-1133">Transmembrane helix</keyword>
<name>A0AA40F510_9PEZI</name>
<evidence type="ECO:0000256" key="1">
    <source>
        <dbReference type="SAM" id="Phobius"/>
    </source>
</evidence>
<reference evidence="2" key="1">
    <citation type="submission" date="2023-06" db="EMBL/GenBank/DDBJ databases">
        <title>Genome-scale phylogeny and comparative genomics of the fungal order Sordariales.</title>
        <authorList>
            <consortium name="Lawrence Berkeley National Laboratory"/>
            <person name="Hensen N."/>
            <person name="Bonometti L."/>
            <person name="Westerberg I."/>
            <person name="Brannstrom I.O."/>
            <person name="Guillou S."/>
            <person name="Cros-Aarteil S."/>
            <person name="Calhoun S."/>
            <person name="Haridas S."/>
            <person name="Kuo A."/>
            <person name="Mondo S."/>
            <person name="Pangilinan J."/>
            <person name="Riley R."/>
            <person name="LaButti K."/>
            <person name="Andreopoulos B."/>
            <person name="Lipzen A."/>
            <person name="Chen C."/>
            <person name="Yanf M."/>
            <person name="Daum C."/>
            <person name="Ng V."/>
            <person name="Clum A."/>
            <person name="Steindorff A."/>
            <person name="Ohm R."/>
            <person name="Martin F."/>
            <person name="Silar P."/>
            <person name="Natvig D."/>
            <person name="Lalanne C."/>
            <person name="Gautier V."/>
            <person name="Ament-velasquez S.L."/>
            <person name="Kruys A."/>
            <person name="Hutchinson M.I."/>
            <person name="Powell A.J."/>
            <person name="Barry K."/>
            <person name="Miller A.N."/>
            <person name="Grigoriev I.V."/>
            <person name="Debuchy R."/>
            <person name="Gladieux P."/>
            <person name="Thoren M.H."/>
            <person name="Johannesson H."/>
        </authorList>
    </citation>
    <scope>NUCLEOTIDE SEQUENCE</scope>
    <source>
        <strain evidence="2">SMH3187-1</strain>
    </source>
</reference>
<feature type="transmembrane region" description="Helical" evidence="1">
    <location>
        <begin position="262"/>
        <end position="283"/>
    </location>
</feature>
<sequence length="364" mass="39506">MTPLIPRMHLFEIDDQPWQVNNPASPTWSIPINSTRFPSFLRARVQAALTAAWTTHVPVLQSSSPAQLAARILSTNLGASIRDYVFIDFCAGAGGPTPYIEKHLNQTISNGASTPTAPSTGTSYAAVAAVAPKQPVRFVLTDLHPHVADWRRAAAASPNISFVPEPVDAAHAPTNLLERYKKAETGAEGAKKVFRLFNLAFHHFDDPLAKAILKNTVETSDGFGIFELQDRSFLGGFVTLLLFGIGIVLTAPYYAVKWRSPATLLFTYLIPVLPLVLVFDGWVSALRTRTADEVEALLRTCGAEGGEEEIARWEVRSGKTGFMWPVGKLNWIVCVRKGGGGDAWIGDGQVKGGCWLGDGVHTTE</sequence>
<keyword evidence="1" id="KW-0472">Membrane</keyword>
<organism evidence="2 3">
    <name type="scientific">Schizothecium vesticola</name>
    <dbReference type="NCBI Taxonomy" id="314040"/>
    <lineage>
        <taxon>Eukaryota</taxon>
        <taxon>Fungi</taxon>
        <taxon>Dikarya</taxon>
        <taxon>Ascomycota</taxon>
        <taxon>Pezizomycotina</taxon>
        <taxon>Sordariomycetes</taxon>
        <taxon>Sordariomycetidae</taxon>
        <taxon>Sordariales</taxon>
        <taxon>Schizotheciaceae</taxon>
        <taxon>Schizothecium</taxon>
    </lineage>
</organism>
<accession>A0AA40F510</accession>
<comment type="caution">
    <text evidence="2">The sequence shown here is derived from an EMBL/GenBank/DDBJ whole genome shotgun (WGS) entry which is preliminary data.</text>
</comment>
<protein>
    <submittedName>
        <fullName evidence="2">Uncharacterized protein</fullName>
    </submittedName>
</protein>
<keyword evidence="1" id="KW-0812">Transmembrane</keyword>
<dbReference type="EMBL" id="JAUKUD010000002">
    <property type="protein sequence ID" value="KAK0751209.1"/>
    <property type="molecule type" value="Genomic_DNA"/>
</dbReference>